<proteinExistence type="predicted"/>
<evidence type="ECO:0000259" key="4">
    <source>
        <dbReference type="PROSITE" id="PS51635"/>
    </source>
</evidence>
<dbReference type="GO" id="GO:0016042">
    <property type="term" value="P:lipid catabolic process"/>
    <property type="evidence" value="ECO:0007669"/>
    <property type="project" value="UniProtKB-KW"/>
</dbReference>
<gene>
    <name evidence="5" type="ORF">LCGC14_1216080</name>
</gene>
<dbReference type="Pfam" id="PF01734">
    <property type="entry name" value="Patatin"/>
    <property type="match status" value="1"/>
</dbReference>
<feature type="domain" description="PNPLA" evidence="4">
    <location>
        <begin position="11"/>
        <end position="169"/>
    </location>
</feature>
<dbReference type="PANTHER" id="PTHR14226:SF29">
    <property type="entry name" value="NEUROPATHY TARGET ESTERASE SWS"/>
    <property type="match status" value="1"/>
</dbReference>
<protein>
    <recommendedName>
        <fullName evidence="4">PNPLA domain-containing protein</fullName>
    </recommendedName>
</protein>
<keyword evidence="3" id="KW-0443">Lipid metabolism</keyword>
<keyword evidence="2" id="KW-0442">Lipid degradation</keyword>
<dbReference type="InterPro" id="IPR016035">
    <property type="entry name" value="Acyl_Trfase/lysoPLipase"/>
</dbReference>
<evidence type="ECO:0000256" key="2">
    <source>
        <dbReference type="ARBA" id="ARBA00022963"/>
    </source>
</evidence>
<dbReference type="PROSITE" id="PS51635">
    <property type="entry name" value="PNPLA"/>
    <property type="match status" value="1"/>
</dbReference>
<dbReference type="SUPFAM" id="SSF52151">
    <property type="entry name" value="FabD/lysophospholipase-like"/>
    <property type="match status" value="1"/>
</dbReference>
<dbReference type="PANTHER" id="PTHR14226">
    <property type="entry name" value="NEUROPATHY TARGET ESTERASE/SWISS CHEESE D.MELANOGASTER"/>
    <property type="match status" value="1"/>
</dbReference>
<dbReference type="EMBL" id="LAZR01006360">
    <property type="protein sequence ID" value="KKM92678.1"/>
    <property type="molecule type" value="Genomic_DNA"/>
</dbReference>
<dbReference type="CDD" id="cd07205">
    <property type="entry name" value="Pat_PNPLA6_PNPLA7_NTE1_like"/>
    <property type="match status" value="1"/>
</dbReference>
<name>A0A0F9LGT0_9ZZZZ</name>
<keyword evidence="1" id="KW-0378">Hydrolase</keyword>
<accession>A0A0F9LGT0</accession>
<dbReference type="GO" id="GO:0016787">
    <property type="term" value="F:hydrolase activity"/>
    <property type="evidence" value="ECO:0007669"/>
    <property type="project" value="UniProtKB-KW"/>
</dbReference>
<dbReference type="Gene3D" id="3.40.1090.10">
    <property type="entry name" value="Cytosolic phospholipase A2 catalytic domain"/>
    <property type="match status" value="2"/>
</dbReference>
<comment type="caution">
    <text evidence="5">The sequence shown here is derived from an EMBL/GenBank/DDBJ whole genome shotgun (WGS) entry which is preliminary data.</text>
</comment>
<dbReference type="InterPro" id="IPR002641">
    <property type="entry name" value="PNPLA_dom"/>
</dbReference>
<evidence type="ECO:0000256" key="3">
    <source>
        <dbReference type="ARBA" id="ARBA00023098"/>
    </source>
</evidence>
<evidence type="ECO:0000313" key="5">
    <source>
        <dbReference type="EMBL" id="KKM92678.1"/>
    </source>
</evidence>
<organism evidence="5">
    <name type="scientific">marine sediment metagenome</name>
    <dbReference type="NCBI Taxonomy" id="412755"/>
    <lineage>
        <taxon>unclassified sequences</taxon>
        <taxon>metagenomes</taxon>
        <taxon>ecological metagenomes</taxon>
    </lineage>
</organism>
<sequence length="260" mass="28617">MNDLKSKSIGLVLSGGGVRGMAHIGLIQALEEHGISAQTVSGSSIGALVGGLYANGNSVEDMLSLFTETPLFRYNFLTIVKPGFINTDRYFDVFKAYFPENSFEALERRLTVVATNLQKGELRYFSEGELIPPLLASAALPPVFSPVELEGELFADGGIMNNFPLEPIQDKVDFIIGSNVSKVGKLYKNALKNSWQITGRVTSLMIYAINRSKLESCDLLLEFPALEKIGVLDRKGIEKAYLIGYEYTSRVLDKMGMKEN</sequence>
<reference evidence="5" key="1">
    <citation type="journal article" date="2015" name="Nature">
        <title>Complex archaea that bridge the gap between prokaryotes and eukaryotes.</title>
        <authorList>
            <person name="Spang A."/>
            <person name="Saw J.H."/>
            <person name="Jorgensen S.L."/>
            <person name="Zaremba-Niedzwiedzka K."/>
            <person name="Martijn J."/>
            <person name="Lind A.E."/>
            <person name="van Eijk R."/>
            <person name="Schleper C."/>
            <person name="Guy L."/>
            <person name="Ettema T.J."/>
        </authorList>
    </citation>
    <scope>NUCLEOTIDE SEQUENCE</scope>
</reference>
<dbReference type="InterPro" id="IPR050301">
    <property type="entry name" value="NTE"/>
</dbReference>
<dbReference type="AlphaFoldDB" id="A0A0F9LGT0"/>
<evidence type="ECO:0000256" key="1">
    <source>
        <dbReference type="ARBA" id="ARBA00022801"/>
    </source>
</evidence>